<keyword evidence="5" id="KW-1185">Reference proteome</keyword>
<dbReference type="AlphaFoldDB" id="A0A7K1FKP8"/>
<protein>
    <submittedName>
        <fullName evidence="4">SDR family oxidoreductase</fullName>
    </submittedName>
</protein>
<evidence type="ECO:0000256" key="1">
    <source>
        <dbReference type="ARBA" id="ARBA00006484"/>
    </source>
</evidence>
<dbReference type="GO" id="GO:0050664">
    <property type="term" value="F:oxidoreductase activity, acting on NAD(P)H, oxygen as acceptor"/>
    <property type="evidence" value="ECO:0007669"/>
    <property type="project" value="TreeGrafter"/>
</dbReference>
<evidence type="ECO:0000313" key="4">
    <source>
        <dbReference type="EMBL" id="MTD13444.1"/>
    </source>
</evidence>
<keyword evidence="3" id="KW-0732">Signal</keyword>
<feature type="signal peptide" evidence="3">
    <location>
        <begin position="1"/>
        <end position="20"/>
    </location>
</feature>
<dbReference type="Gene3D" id="3.40.50.720">
    <property type="entry name" value="NAD(P)-binding Rossmann-like Domain"/>
    <property type="match status" value="1"/>
</dbReference>
<dbReference type="Pfam" id="PF13561">
    <property type="entry name" value="adh_short_C2"/>
    <property type="match status" value="1"/>
</dbReference>
<comment type="caution">
    <text evidence="4">The sequence shown here is derived from an EMBL/GenBank/DDBJ whole genome shotgun (WGS) entry which is preliminary data.</text>
</comment>
<dbReference type="PANTHER" id="PTHR43008:SF4">
    <property type="entry name" value="CHAIN DEHYDROGENASE, PUTATIVE (AFU_ORTHOLOGUE AFUA_4G08710)-RELATED"/>
    <property type="match status" value="1"/>
</dbReference>
<name>A0A7K1FKP8_9ACTN</name>
<comment type="similarity">
    <text evidence="1">Belongs to the short-chain dehydrogenases/reductases (SDR) family.</text>
</comment>
<keyword evidence="2" id="KW-0560">Oxidoreductase</keyword>
<accession>A0A7K1FKP8</accession>
<gene>
    <name evidence="4" type="ORF">GIS00_05730</name>
</gene>
<dbReference type="RefSeq" id="WP_154767304.1">
    <property type="nucleotide sequence ID" value="NZ_WLYK01000001.1"/>
</dbReference>
<dbReference type="PRINTS" id="PR00081">
    <property type="entry name" value="GDHRDH"/>
</dbReference>
<dbReference type="InterPro" id="IPR002347">
    <property type="entry name" value="SDR_fam"/>
</dbReference>
<dbReference type="InterPro" id="IPR036291">
    <property type="entry name" value="NAD(P)-bd_dom_sf"/>
</dbReference>
<evidence type="ECO:0000256" key="2">
    <source>
        <dbReference type="ARBA" id="ARBA00023002"/>
    </source>
</evidence>
<reference evidence="4 5" key="1">
    <citation type="submission" date="2019-11" db="EMBL/GenBank/DDBJ databases">
        <authorList>
            <person name="Jiang L.-Q."/>
        </authorList>
    </citation>
    <scope>NUCLEOTIDE SEQUENCE [LARGE SCALE GENOMIC DNA]</scope>
    <source>
        <strain evidence="4 5">YIM 132087</strain>
    </source>
</reference>
<dbReference type="EMBL" id="WLYK01000001">
    <property type="protein sequence ID" value="MTD13444.1"/>
    <property type="molecule type" value="Genomic_DNA"/>
</dbReference>
<sequence>MTARTVVVTGSASGIGAAVAAAHTAAGDTVIGIDLKDADLCVDLSTPEGRSAAVNGVTGRTDAIDVVVACAGISAPIPLTLRINYFGTVALLDGLRPLLARSAAPRAVAVTSFAATYPPLRRVAEACAAGDEETAIAQAEEAVTRGKEAGIYSTSKYSLVQWIRRTAVLDEWAGAGITLNGVGPGMVDTPMIREQLEDPELRAQIFARVPMPLHGPVAAAQIGTVIGWLSSPENSFVTGQNLFADGGGDAVRRPDHV</sequence>
<dbReference type="PANTHER" id="PTHR43008">
    <property type="entry name" value="BENZIL REDUCTASE"/>
    <property type="match status" value="1"/>
</dbReference>
<dbReference type="SUPFAM" id="SSF51735">
    <property type="entry name" value="NAD(P)-binding Rossmann-fold domains"/>
    <property type="match status" value="1"/>
</dbReference>
<organism evidence="4 5">
    <name type="scientific">Nakamurella alba</name>
    <dbReference type="NCBI Taxonomy" id="2665158"/>
    <lineage>
        <taxon>Bacteria</taxon>
        <taxon>Bacillati</taxon>
        <taxon>Actinomycetota</taxon>
        <taxon>Actinomycetes</taxon>
        <taxon>Nakamurellales</taxon>
        <taxon>Nakamurellaceae</taxon>
        <taxon>Nakamurella</taxon>
    </lineage>
</organism>
<evidence type="ECO:0000313" key="5">
    <source>
        <dbReference type="Proteomes" id="UP000460221"/>
    </source>
</evidence>
<feature type="chain" id="PRO_5039307161" evidence="3">
    <location>
        <begin position="21"/>
        <end position="257"/>
    </location>
</feature>
<evidence type="ECO:0000256" key="3">
    <source>
        <dbReference type="SAM" id="SignalP"/>
    </source>
</evidence>
<dbReference type="Proteomes" id="UP000460221">
    <property type="component" value="Unassembled WGS sequence"/>
</dbReference>
<proteinExistence type="inferred from homology"/>